<evidence type="ECO:0000256" key="5">
    <source>
        <dbReference type="ARBA" id="ARBA00023787"/>
    </source>
</evidence>
<reference evidence="9" key="2">
    <citation type="submission" date="2025-09" db="UniProtKB">
        <authorList>
            <consortium name="Ensembl"/>
        </authorList>
    </citation>
    <scope>IDENTIFICATION</scope>
</reference>
<evidence type="ECO:0000256" key="6">
    <source>
        <dbReference type="ARBA" id="ARBA00023849"/>
    </source>
</evidence>
<evidence type="ECO:0000256" key="2">
    <source>
        <dbReference type="ARBA" id="ARBA00022490"/>
    </source>
</evidence>
<keyword evidence="2" id="KW-0963">Cytoplasm</keyword>
<dbReference type="Pfam" id="PF13911">
    <property type="entry name" value="AhpC-TSA_2"/>
    <property type="match status" value="1"/>
</dbReference>
<dbReference type="InterPro" id="IPR032801">
    <property type="entry name" value="PXL2A/B/C"/>
</dbReference>
<accession>A0A8C1CWL7</accession>
<evidence type="ECO:0000256" key="4">
    <source>
        <dbReference type="ARBA" id="ARBA00023284"/>
    </source>
</evidence>
<sequence>MVFFQCFFGLITLAMGMWSLGLGGVGAAIAGLILANTDFLLTEPAPATLEYLGNADLKTINSDKRTLKGKTLWEKSGAVVMAEASELSSLKPQLDELGVPLYAVVKENVGTEIQDFRPHFAGEIFLDEKQAFYGPQQRKMGGLGFIRLGVWQNFIRAWRSGYQGNVNGEGFVLGGVFVIGSGEQGVLLEHREKEFGDKVSIESVLEAARKIVVEK</sequence>
<evidence type="ECO:0000256" key="7">
    <source>
        <dbReference type="ARBA" id="ARBA00032058"/>
    </source>
</evidence>
<dbReference type="GO" id="GO:0005737">
    <property type="term" value="C:cytoplasm"/>
    <property type="evidence" value="ECO:0007669"/>
    <property type="project" value="UniProtKB-SubCell"/>
</dbReference>
<proteinExistence type="inferred from homology"/>
<evidence type="ECO:0000256" key="3">
    <source>
        <dbReference type="ARBA" id="ARBA00022862"/>
    </source>
</evidence>
<protein>
    <recommendedName>
        <fullName evidence="6">Peroxiredoxin-like 2A</fullName>
    </recommendedName>
    <alternativeName>
        <fullName evidence="8">Peroxiredoxin-like 2 activated in M-CSF stimulated monocytes</fullName>
    </alternativeName>
    <alternativeName>
        <fullName evidence="7">Redox-regulatory protein FAM213A</fullName>
    </alternativeName>
</protein>
<evidence type="ECO:0000313" key="9">
    <source>
        <dbReference type="Ensembl" id="ENSCCRP00000054015.2"/>
    </source>
</evidence>
<dbReference type="PANTHER" id="PTHR28630">
    <property type="match status" value="1"/>
</dbReference>
<dbReference type="Ensembl" id="ENSCCRT00000058541.2">
    <property type="protein sequence ID" value="ENSCCRP00000054015.2"/>
    <property type="gene ID" value="ENSCCRG00000028895.2"/>
</dbReference>
<dbReference type="GeneTree" id="ENSGT00940000164872"/>
<dbReference type="OMA" id="TPFACER"/>
<keyword evidence="3" id="KW-0049">Antioxidant</keyword>
<dbReference type="AlphaFoldDB" id="A0A8C1CWL7"/>
<organism evidence="9 10">
    <name type="scientific">Cyprinus carpio carpio</name>
    <dbReference type="NCBI Taxonomy" id="630221"/>
    <lineage>
        <taxon>Eukaryota</taxon>
        <taxon>Metazoa</taxon>
        <taxon>Chordata</taxon>
        <taxon>Craniata</taxon>
        <taxon>Vertebrata</taxon>
        <taxon>Euteleostomi</taxon>
        <taxon>Actinopterygii</taxon>
        <taxon>Neopterygii</taxon>
        <taxon>Teleostei</taxon>
        <taxon>Ostariophysi</taxon>
        <taxon>Cypriniformes</taxon>
        <taxon>Cyprinidae</taxon>
        <taxon>Cyprininae</taxon>
        <taxon>Cyprinus</taxon>
    </lineage>
</organism>
<evidence type="ECO:0000313" key="10">
    <source>
        <dbReference type="Proteomes" id="UP001108240"/>
    </source>
</evidence>
<name>A0A8C1CWL7_CYPCA</name>
<dbReference type="CDD" id="cd02970">
    <property type="entry name" value="PRX_like2"/>
    <property type="match status" value="1"/>
</dbReference>
<evidence type="ECO:0000256" key="1">
    <source>
        <dbReference type="ARBA" id="ARBA00004496"/>
    </source>
</evidence>
<keyword evidence="10" id="KW-1185">Reference proteome</keyword>
<dbReference type="GO" id="GO:0016209">
    <property type="term" value="F:antioxidant activity"/>
    <property type="evidence" value="ECO:0007669"/>
    <property type="project" value="UniProtKB-KW"/>
</dbReference>
<comment type="similarity">
    <text evidence="5">Belongs to the peroxiredoxin-like PRXL2 family. PRXL2A subfamily.</text>
</comment>
<dbReference type="PANTHER" id="PTHR28630:SF31">
    <property type="entry name" value="PEROXIREDOXIN-LIKE 2A"/>
    <property type="match status" value="1"/>
</dbReference>
<dbReference type="Proteomes" id="UP001108240">
    <property type="component" value="Unplaced"/>
</dbReference>
<evidence type="ECO:0000256" key="8">
    <source>
        <dbReference type="ARBA" id="ARBA00032129"/>
    </source>
</evidence>
<reference evidence="9" key="1">
    <citation type="submission" date="2025-08" db="UniProtKB">
        <authorList>
            <consortium name="Ensembl"/>
        </authorList>
    </citation>
    <scope>IDENTIFICATION</scope>
</reference>
<comment type="subcellular location">
    <subcellularLocation>
        <location evidence="1">Cytoplasm</location>
    </subcellularLocation>
</comment>
<keyword evidence="4" id="KW-0676">Redox-active center</keyword>